<feature type="binding site" evidence="3">
    <location>
        <position position="136"/>
    </location>
    <ligand>
        <name>a divalent metal cation</name>
        <dbReference type="ChEBI" id="CHEBI:60240"/>
    </ligand>
</feature>
<dbReference type="Gene3D" id="1.20.120.450">
    <property type="entry name" value="dinb family like domain"/>
    <property type="match status" value="1"/>
</dbReference>
<proteinExistence type="inferred from homology"/>
<dbReference type="AlphaFoldDB" id="A0A5D3YQ20"/>
<dbReference type="SUPFAM" id="SSF109854">
    <property type="entry name" value="DinB/YfiT-like putative metalloenzymes"/>
    <property type="match status" value="1"/>
</dbReference>
<dbReference type="InterPro" id="IPR034660">
    <property type="entry name" value="DinB/YfiT-like"/>
</dbReference>
<dbReference type="EMBL" id="VNHY01000001">
    <property type="protein sequence ID" value="TYP95358.1"/>
    <property type="molecule type" value="Genomic_DNA"/>
</dbReference>
<evidence type="ECO:0000256" key="2">
    <source>
        <dbReference type="ARBA" id="ARBA00022723"/>
    </source>
</evidence>
<protein>
    <submittedName>
        <fullName evidence="4">Putative damage-inducible protein DinB (Forms a four-helix bundle)</fullName>
    </submittedName>
</protein>
<dbReference type="InterPro" id="IPR007837">
    <property type="entry name" value="DinB"/>
</dbReference>
<keyword evidence="2 3" id="KW-0479">Metal-binding</keyword>
<evidence type="ECO:0000256" key="1">
    <source>
        <dbReference type="ARBA" id="ARBA00008635"/>
    </source>
</evidence>
<dbReference type="Proteomes" id="UP000324595">
    <property type="component" value="Unassembled WGS sequence"/>
</dbReference>
<evidence type="ECO:0000313" key="5">
    <source>
        <dbReference type="Proteomes" id="UP000324595"/>
    </source>
</evidence>
<gene>
    <name evidence="4" type="ORF">LX73_0659</name>
</gene>
<organism evidence="4 5">
    <name type="scientific">Fodinibius salinus</name>
    <dbReference type="NCBI Taxonomy" id="860790"/>
    <lineage>
        <taxon>Bacteria</taxon>
        <taxon>Pseudomonadati</taxon>
        <taxon>Balneolota</taxon>
        <taxon>Balneolia</taxon>
        <taxon>Balneolales</taxon>
        <taxon>Balneolaceae</taxon>
        <taxon>Fodinibius</taxon>
    </lineage>
</organism>
<reference evidence="4 5" key="1">
    <citation type="submission" date="2019-07" db="EMBL/GenBank/DDBJ databases">
        <title>Genomic Encyclopedia of Archaeal and Bacterial Type Strains, Phase II (KMG-II): from individual species to whole genera.</title>
        <authorList>
            <person name="Goeker M."/>
        </authorList>
    </citation>
    <scope>NUCLEOTIDE SEQUENCE [LARGE SCALE GENOMIC DNA]</scope>
    <source>
        <strain evidence="4 5">DSM 21935</strain>
    </source>
</reference>
<dbReference type="PANTHER" id="PTHR37302">
    <property type="entry name" value="SLR1116 PROTEIN"/>
    <property type="match status" value="1"/>
</dbReference>
<comment type="similarity">
    <text evidence="1">Belongs to the DinB family.</text>
</comment>
<dbReference type="Pfam" id="PF05163">
    <property type="entry name" value="DinB"/>
    <property type="match status" value="1"/>
</dbReference>
<dbReference type="RefSeq" id="WP_148898029.1">
    <property type="nucleotide sequence ID" value="NZ_VNHY01000001.1"/>
</dbReference>
<evidence type="ECO:0000313" key="4">
    <source>
        <dbReference type="EMBL" id="TYP95358.1"/>
    </source>
</evidence>
<sequence>MTVQDLETFYDYNYWANKKILPTISQLTTEEFTQPVAGGYGSIRNTMVHLLSTEWGWLSRCGGHPRGASLKAEDYPTVEPLLKDWKKVERYMREFLSQLEDEELNHTIEYRGEGDKKRAMPLGELLHHSIIHGAHHRGQVAILLRELGYAPGSFDILFYYAEKHGVPAW</sequence>
<keyword evidence="5" id="KW-1185">Reference proteome</keyword>
<comment type="caution">
    <text evidence="4">The sequence shown here is derived from an EMBL/GenBank/DDBJ whole genome shotgun (WGS) entry which is preliminary data.</text>
</comment>
<accession>A0A5D3YQ20</accession>
<evidence type="ECO:0000256" key="3">
    <source>
        <dbReference type="PIRSR" id="PIRSR607837-1"/>
    </source>
</evidence>
<feature type="binding site" evidence="3">
    <location>
        <position position="132"/>
    </location>
    <ligand>
        <name>a divalent metal cation</name>
        <dbReference type="ChEBI" id="CHEBI:60240"/>
    </ligand>
</feature>
<name>A0A5D3YQ20_9BACT</name>
<dbReference type="OrthoDB" id="9811413at2"/>
<feature type="binding site" evidence="3">
    <location>
        <position position="49"/>
    </location>
    <ligand>
        <name>a divalent metal cation</name>
        <dbReference type="ChEBI" id="CHEBI:60240"/>
    </ligand>
</feature>
<dbReference type="GO" id="GO:0046872">
    <property type="term" value="F:metal ion binding"/>
    <property type="evidence" value="ECO:0007669"/>
    <property type="project" value="UniProtKB-KW"/>
</dbReference>
<dbReference type="PANTHER" id="PTHR37302:SF3">
    <property type="entry name" value="DAMAGE-INDUCIBLE PROTEIN DINB"/>
    <property type="match status" value="1"/>
</dbReference>